<dbReference type="AlphaFoldDB" id="A0A6N7QMF7"/>
<evidence type="ECO:0000313" key="7">
    <source>
        <dbReference type="Proteomes" id="UP000433788"/>
    </source>
</evidence>
<keyword evidence="3 4" id="KW-0862">Zinc</keyword>
<dbReference type="InterPro" id="IPR036589">
    <property type="entry name" value="HCY_dom_sf"/>
</dbReference>
<feature type="binding site" evidence="3 4">
    <location>
        <position position="276"/>
    </location>
    <ligand>
        <name>Zn(2+)</name>
        <dbReference type="ChEBI" id="CHEBI:29105"/>
    </ligand>
</feature>
<keyword evidence="1 4" id="KW-0489">Methyltransferase</keyword>
<dbReference type="Proteomes" id="UP000433788">
    <property type="component" value="Unassembled WGS sequence"/>
</dbReference>
<protein>
    <submittedName>
        <fullName evidence="6">Homocysteine S-methyltransferase</fullName>
    </submittedName>
</protein>
<sequence>MKPQNITLLDGGMGQELRRRSARPATPLWSAQVMLDEPELVVAVHRDFIGAGAAVITANTYVATPPRLARDGQEAWLERLHTAALDAAHQACKDSPHPVQIAGCLPPLVASYHAGLVPDDDTCLRDYRRLVAAQAARVDLFICETMSLTREAMAATRAAKESGLPVWTAFSVDDQNGTHLRSGESLAQAANAVVAAGADAVLINCSTPEAVTTALSMLAELNTPFGAYANGFEAAANLPAGGTVDALSARQELTPTAYADYAARWVAQGATIIGGCCEIGPRHIEAIKERLIKS</sequence>
<evidence type="ECO:0000256" key="1">
    <source>
        <dbReference type="ARBA" id="ARBA00022603"/>
    </source>
</evidence>
<comment type="cofactor">
    <cofactor evidence="3">
        <name>Zn(2+)</name>
        <dbReference type="ChEBI" id="CHEBI:29105"/>
    </cofactor>
    <text evidence="3">Binds 1 zinc ion per subunit.</text>
</comment>
<dbReference type="PANTHER" id="PTHR11103">
    <property type="entry name" value="SLR1189 PROTEIN"/>
    <property type="match status" value="1"/>
</dbReference>
<evidence type="ECO:0000256" key="2">
    <source>
        <dbReference type="ARBA" id="ARBA00022679"/>
    </source>
</evidence>
<name>A0A6N7QMF7_9GAMM</name>
<dbReference type="PIRSF" id="PIRSF037505">
    <property type="entry name" value="Betaine_HMT"/>
    <property type="match status" value="1"/>
</dbReference>
<organism evidence="6 7">
    <name type="scientific">Spiribacter salilacus</name>
    <dbReference type="NCBI Taxonomy" id="2664894"/>
    <lineage>
        <taxon>Bacteria</taxon>
        <taxon>Pseudomonadati</taxon>
        <taxon>Pseudomonadota</taxon>
        <taxon>Gammaproteobacteria</taxon>
        <taxon>Chromatiales</taxon>
        <taxon>Ectothiorhodospiraceae</taxon>
        <taxon>Spiribacter</taxon>
    </lineage>
</organism>
<evidence type="ECO:0000256" key="4">
    <source>
        <dbReference type="PROSITE-ProRule" id="PRU00333"/>
    </source>
</evidence>
<dbReference type="SUPFAM" id="SSF82282">
    <property type="entry name" value="Homocysteine S-methyltransferase"/>
    <property type="match status" value="1"/>
</dbReference>
<dbReference type="InterPro" id="IPR017226">
    <property type="entry name" value="BHMT-like"/>
</dbReference>
<dbReference type="Gene3D" id="3.20.20.330">
    <property type="entry name" value="Homocysteine-binding-like domain"/>
    <property type="match status" value="1"/>
</dbReference>
<keyword evidence="7" id="KW-1185">Reference proteome</keyword>
<feature type="binding site" evidence="3 4">
    <location>
        <position position="205"/>
    </location>
    <ligand>
        <name>Zn(2+)</name>
        <dbReference type="ChEBI" id="CHEBI:29105"/>
    </ligand>
</feature>
<proteinExistence type="predicted"/>
<dbReference type="InterPro" id="IPR003726">
    <property type="entry name" value="HCY_dom"/>
</dbReference>
<feature type="binding site" evidence="3 4">
    <location>
        <position position="277"/>
    </location>
    <ligand>
        <name>Zn(2+)</name>
        <dbReference type="ChEBI" id="CHEBI:29105"/>
    </ligand>
</feature>
<reference evidence="6 7" key="1">
    <citation type="submission" date="2019-11" db="EMBL/GenBank/DDBJ databases">
        <authorList>
            <person name="Zhang X.Y."/>
        </authorList>
    </citation>
    <scope>NUCLEOTIDE SEQUENCE [LARGE SCALE GENOMIC DNA]</scope>
    <source>
        <strain evidence="6 7">C176</strain>
    </source>
</reference>
<dbReference type="RefSeq" id="WP_153718620.1">
    <property type="nucleotide sequence ID" value="NZ_WJPP01000001.1"/>
</dbReference>
<keyword evidence="2 4" id="KW-0808">Transferase</keyword>
<dbReference type="EMBL" id="WJPP01000001">
    <property type="protein sequence ID" value="MRH77581.1"/>
    <property type="molecule type" value="Genomic_DNA"/>
</dbReference>
<comment type="caution">
    <text evidence="6">The sequence shown here is derived from an EMBL/GenBank/DDBJ whole genome shotgun (WGS) entry which is preliminary data.</text>
</comment>
<dbReference type="PROSITE" id="PS50970">
    <property type="entry name" value="HCY"/>
    <property type="match status" value="1"/>
</dbReference>
<dbReference type="GO" id="GO:0009086">
    <property type="term" value="P:methionine biosynthetic process"/>
    <property type="evidence" value="ECO:0007669"/>
    <property type="project" value="InterPro"/>
</dbReference>
<dbReference type="Pfam" id="PF02574">
    <property type="entry name" value="S-methyl_trans"/>
    <property type="match status" value="1"/>
</dbReference>
<feature type="domain" description="Hcy-binding" evidence="5">
    <location>
        <begin position="1"/>
        <end position="291"/>
    </location>
</feature>
<dbReference type="GO" id="GO:0008168">
    <property type="term" value="F:methyltransferase activity"/>
    <property type="evidence" value="ECO:0007669"/>
    <property type="project" value="UniProtKB-UniRule"/>
</dbReference>
<dbReference type="PANTHER" id="PTHR11103:SF18">
    <property type="entry name" value="SLR1189 PROTEIN"/>
    <property type="match status" value="1"/>
</dbReference>
<accession>A0A6N7QMF7</accession>
<evidence type="ECO:0000259" key="5">
    <source>
        <dbReference type="PROSITE" id="PS50970"/>
    </source>
</evidence>
<keyword evidence="3 4" id="KW-0479">Metal-binding</keyword>
<gene>
    <name evidence="6" type="ORF">GH984_02555</name>
</gene>
<dbReference type="GO" id="GO:0008270">
    <property type="term" value="F:zinc ion binding"/>
    <property type="evidence" value="ECO:0007669"/>
    <property type="project" value="InterPro"/>
</dbReference>
<evidence type="ECO:0000313" key="6">
    <source>
        <dbReference type="EMBL" id="MRH77581.1"/>
    </source>
</evidence>
<evidence type="ECO:0000256" key="3">
    <source>
        <dbReference type="PIRSR" id="PIRSR037505-2"/>
    </source>
</evidence>
<dbReference type="GO" id="GO:0032259">
    <property type="term" value="P:methylation"/>
    <property type="evidence" value="ECO:0007669"/>
    <property type="project" value="UniProtKB-KW"/>
</dbReference>